<accession>A0A7W4TRJ0</accession>
<dbReference type="Gene3D" id="3.30.420.10">
    <property type="entry name" value="Ribonuclease H-like superfamily/Ribonuclease H"/>
    <property type="match status" value="1"/>
</dbReference>
<dbReference type="GO" id="GO:0015074">
    <property type="term" value="P:DNA integration"/>
    <property type="evidence" value="ECO:0007669"/>
    <property type="project" value="InterPro"/>
</dbReference>
<dbReference type="InterPro" id="IPR001584">
    <property type="entry name" value="Integrase_cat-core"/>
</dbReference>
<dbReference type="AlphaFoldDB" id="A0A7W4TRJ0"/>
<dbReference type="SUPFAM" id="SSF53098">
    <property type="entry name" value="Ribonuclease H-like"/>
    <property type="match status" value="1"/>
</dbReference>
<dbReference type="Pfam" id="PF13333">
    <property type="entry name" value="rve_2"/>
    <property type="match status" value="1"/>
</dbReference>
<dbReference type="GO" id="GO:0003676">
    <property type="term" value="F:nucleic acid binding"/>
    <property type="evidence" value="ECO:0007669"/>
    <property type="project" value="InterPro"/>
</dbReference>
<dbReference type="Proteomes" id="UP000533269">
    <property type="component" value="Unassembled WGS sequence"/>
</dbReference>
<dbReference type="PANTHER" id="PTHR46889:SF5">
    <property type="entry name" value="INTEGRASE PROTEIN"/>
    <property type="match status" value="1"/>
</dbReference>
<dbReference type="Pfam" id="PF00665">
    <property type="entry name" value="rve"/>
    <property type="match status" value="1"/>
</dbReference>
<proteinExistence type="predicted"/>
<evidence type="ECO:0000259" key="1">
    <source>
        <dbReference type="PROSITE" id="PS50994"/>
    </source>
</evidence>
<dbReference type="InterPro" id="IPR048020">
    <property type="entry name" value="Transpos_IS3"/>
</dbReference>
<dbReference type="InterPro" id="IPR012337">
    <property type="entry name" value="RNaseH-like_sf"/>
</dbReference>
<evidence type="ECO:0000313" key="3">
    <source>
        <dbReference type="Proteomes" id="UP000533269"/>
    </source>
</evidence>
<protein>
    <submittedName>
        <fullName evidence="2">Putative transposase</fullName>
    </submittedName>
</protein>
<organism evidence="2 3">
    <name type="scientific">Kineococcus radiotolerans</name>
    <dbReference type="NCBI Taxonomy" id="131568"/>
    <lineage>
        <taxon>Bacteria</taxon>
        <taxon>Bacillati</taxon>
        <taxon>Actinomycetota</taxon>
        <taxon>Actinomycetes</taxon>
        <taxon>Kineosporiales</taxon>
        <taxon>Kineosporiaceae</taxon>
        <taxon>Kineococcus</taxon>
    </lineage>
</organism>
<dbReference type="PANTHER" id="PTHR46889">
    <property type="entry name" value="TRANSPOSASE INSF FOR INSERTION SEQUENCE IS3B-RELATED"/>
    <property type="match status" value="1"/>
</dbReference>
<reference evidence="2 3" key="1">
    <citation type="submission" date="2020-08" db="EMBL/GenBank/DDBJ databases">
        <title>The Agave Microbiome: Exploring the role of microbial communities in plant adaptations to desert environments.</title>
        <authorList>
            <person name="Partida-Martinez L.P."/>
        </authorList>
    </citation>
    <scope>NUCLEOTIDE SEQUENCE [LARGE SCALE GENOMIC DNA]</scope>
    <source>
        <strain evidence="2 3">AS2.23</strain>
    </source>
</reference>
<comment type="caution">
    <text evidence="2">The sequence shown here is derived from an EMBL/GenBank/DDBJ whole genome shotgun (WGS) entry which is preliminary data.</text>
</comment>
<reference evidence="2 3" key="2">
    <citation type="submission" date="2020-08" db="EMBL/GenBank/DDBJ databases">
        <authorList>
            <person name="Partida-Martinez L."/>
            <person name="Huntemann M."/>
            <person name="Clum A."/>
            <person name="Wang J."/>
            <person name="Palaniappan K."/>
            <person name="Ritter S."/>
            <person name="Chen I.-M."/>
            <person name="Stamatis D."/>
            <person name="Reddy T."/>
            <person name="O'Malley R."/>
            <person name="Daum C."/>
            <person name="Shapiro N."/>
            <person name="Ivanova N."/>
            <person name="Kyrpides N."/>
            <person name="Woyke T."/>
        </authorList>
    </citation>
    <scope>NUCLEOTIDE SEQUENCE [LARGE SCALE GENOMIC DNA]</scope>
    <source>
        <strain evidence="2 3">AS2.23</strain>
    </source>
</reference>
<gene>
    <name evidence="2" type="ORF">FHR75_004048</name>
</gene>
<dbReference type="EMBL" id="JACHVY010000005">
    <property type="protein sequence ID" value="MBB2903206.1"/>
    <property type="molecule type" value="Genomic_DNA"/>
</dbReference>
<dbReference type="NCBIfam" id="NF033516">
    <property type="entry name" value="transpos_IS3"/>
    <property type="match status" value="1"/>
</dbReference>
<dbReference type="PROSITE" id="PS50994">
    <property type="entry name" value="INTEGRASE"/>
    <property type="match status" value="1"/>
</dbReference>
<evidence type="ECO:0000313" key="2">
    <source>
        <dbReference type="EMBL" id="MBB2903206.1"/>
    </source>
</evidence>
<name>A0A7W4TRJ0_KINRA</name>
<feature type="domain" description="Integrase catalytic" evidence="1">
    <location>
        <begin position="18"/>
        <end position="190"/>
    </location>
</feature>
<sequence length="199" mass="22263">MTLGAPDQRPDLVQRRFTAERPDRLWVAGITYVRTCSGWVYAAFVTDVCTRRVVSWQVATHLRTELALDALQMAFWARRREGVNLTGLNHHSDKGAQHLAVRYSERLATEGAVASVGSTGDSYDNALAEAFKSLFKTECIRNPHLPGRDGPWRGIDHVEIAVAEYVDWYNHRRLHGELGMIPPAEYEARFSTAPALTGG</sequence>
<dbReference type="InterPro" id="IPR036397">
    <property type="entry name" value="RNaseH_sf"/>
</dbReference>
<dbReference type="InterPro" id="IPR050900">
    <property type="entry name" value="Transposase_IS3/IS150/IS904"/>
</dbReference>